<proteinExistence type="predicted"/>
<evidence type="ECO:0000256" key="1">
    <source>
        <dbReference type="SAM" id="MobiDB-lite"/>
    </source>
</evidence>
<name>A0AAX1N3X7_9BACT</name>
<dbReference type="SMART" id="SM00028">
    <property type="entry name" value="TPR"/>
    <property type="match status" value="4"/>
</dbReference>
<dbReference type="SUPFAM" id="SSF48452">
    <property type="entry name" value="TPR-like"/>
    <property type="match status" value="1"/>
</dbReference>
<evidence type="ECO:0000313" key="2">
    <source>
        <dbReference type="EMBL" id="QWG02206.1"/>
    </source>
</evidence>
<evidence type="ECO:0000313" key="3">
    <source>
        <dbReference type="Proteomes" id="UP000678679"/>
    </source>
</evidence>
<dbReference type="InterPro" id="IPR019734">
    <property type="entry name" value="TPR_rpt"/>
</dbReference>
<dbReference type="KEGG" id="fya:KMW28_01085"/>
<dbReference type="RefSeq" id="WP_169664845.1">
    <property type="nucleotide sequence ID" value="NZ_CP076132.1"/>
</dbReference>
<feature type="compositionally biased region" description="Low complexity" evidence="1">
    <location>
        <begin position="340"/>
        <end position="349"/>
    </location>
</feature>
<evidence type="ECO:0008006" key="4">
    <source>
        <dbReference type="Google" id="ProtNLM"/>
    </source>
</evidence>
<protein>
    <recommendedName>
        <fullName evidence="4">Tetratricopeptide repeat protein</fullName>
    </recommendedName>
</protein>
<dbReference type="PANTHER" id="PTHR12558:SF13">
    <property type="entry name" value="CELL DIVISION CYCLE PROTEIN 27 HOMOLOG"/>
    <property type="match status" value="1"/>
</dbReference>
<dbReference type="Gene3D" id="1.25.40.10">
    <property type="entry name" value="Tetratricopeptide repeat domain"/>
    <property type="match status" value="1"/>
</dbReference>
<dbReference type="InterPro" id="IPR011990">
    <property type="entry name" value="TPR-like_helical_dom_sf"/>
</dbReference>
<feature type="region of interest" description="Disordered" evidence="1">
    <location>
        <begin position="326"/>
        <end position="349"/>
    </location>
</feature>
<sequence>MEGFVDAKAEKEAYYEKQINYLQDLIRDDENNPNLYYLKANAEYEINQWAASLEDISMATSLDSTVGSYFFLAAKNHFAFQNYEDVLFNLQKASQKSFNHPFLNILKAKSFLKLNEMDSAFHTLMVSEKEIPNSTQLKRAWGEYYFLIGDSKKVKSINEEILSINPFDTLAYAYLIKDAINKNEFVLAKEVLDSAKNKNVSSLPLLTCEGELLVIEKRLDSAEVVFTEVLRKDPSQWEASRHLGKLLRKKGLTLEAKKVFLEGLKIKQDCKELWYELGLTEQYLIKDYGEARSNYEKALEIDPAYLDARKALNNLRAILRRMYAPPPVEEASSSEEENTTEANSSEEIN</sequence>
<dbReference type="EMBL" id="CP076132">
    <property type="protein sequence ID" value="QWG02206.1"/>
    <property type="molecule type" value="Genomic_DNA"/>
</dbReference>
<keyword evidence="3" id="KW-1185">Reference proteome</keyword>
<dbReference type="Pfam" id="PF13181">
    <property type="entry name" value="TPR_8"/>
    <property type="match status" value="1"/>
</dbReference>
<organism evidence="2 3">
    <name type="scientific">Flammeovirga yaeyamensis</name>
    <dbReference type="NCBI Taxonomy" id="367791"/>
    <lineage>
        <taxon>Bacteria</taxon>
        <taxon>Pseudomonadati</taxon>
        <taxon>Bacteroidota</taxon>
        <taxon>Cytophagia</taxon>
        <taxon>Cytophagales</taxon>
        <taxon>Flammeovirgaceae</taxon>
        <taxon>Flammeovirga</taxon>
    </lineage>
</organism>
<dbReference type="GO" id="GO:0051301">
    <property type="term" value="P:cell division"/>
    <property type="evidence" value="ECO:0007669"/>
    <property type="project" value="TreeGrafter"/>
</dbReference>
<reference evidence="2 3" key="1">
    <citation type="submission" date="2021-05" db="EMBL/GenBank/DDBJ databases">
        <title>Comparative genomic studies on the polysaccharide-degrading batcterial strains of the Flammeovirga genus.</title>
        <authorList>
            <person name="Zewei F."/>
            <person name="Zheng Z."/>
            <person name="Yu L."/>
            <person name="Ruyue G."/>
            <person name="Yanhong M."/>
            <person name="Yuanyuan C."/>
            <person name="Jingyan G."/>
            <person name="Wenjun H."/>
        </authorList>
    </citation>
    <scope>NUCLEOTIDE SEQUENCE [LARGE SCALE GENOMIC DNA]</scope>
    <source>
        <strain evidence="2 3">NBRC:100898</strain>
    </source>
</reference>
<dbReference type="AlphaFoldDB" id="A0AAX1N3X7"/>
<dbReference type="Proteomes" id="UP000678679">
    <property type="component" value="Chromosome 1"/>
</dbReference>
<accession>A0AAX1N3X7</accession>
<gene>
    <name evidence="2" type="ORF">KMW28_01085</name>
</gene>
<dbReference type="PANTHER" id="PTHR12558">
    <property type="entry name" value="CELL DIVISION CYCLE 16,23,27"/>
    <property type="match status" value="1"/>
</dbReference>